<evidence type="ECO:0000256" key="8">
    <source>
        <dbReference type="SAM" id="Phobius"/>
    </source>
</evidence>
<feature type="transmembrane region" description="Helical" evidence="8">
    <location>
        <begin position="84"/>
        <end position="105"/>
    </location>
</feature>
<dbReference type="STRING" id="930129.SAMN05216352_102177"/>
<comment type="similarity">
    <text evidence="2">Belongs to the BCCT transporter (TC 2.A.15) family.</text>
</comment>
<dbReference type="GO" id="GO:0022857">
    <property type="term" value="F:transmembrane transporter activity"/>
    <property type="evidence" value="ECO:0007669"/>
    <property type="project" value="InterPro"/>
</dbReference>
<name>A0A1G8EDI0_9BACI</name>
<keyword evidence="10" id="KW-1185">Reference proteome</keyword>
<dbReference type="Pfam" id="PF02028">
    <property type="entry name" value="BCCT"/>
    <property type="match status" value="1"/>
</dbReference>
<evidence type="ECO:0000256" key="4">
    <source>
        <dbReference type="ARBA" id="ARBA00022475"/>
    </source>
</evidence>
<dbReference type="EMBL" id="FNDU01000002">
    <property type="protein sequence ID" value="SDH67921.1"/>
    <property type="molecule type" value="Genomic_DNA"/>
</dbReference>
<dbReference type="AlphaFoldDB" id="A0A1G8EDI0"/>
<organism evidence="9 10">
    <name type="scientific">Alteribacillus bidgolensis</name>
    <dbReference type="NCBI Taxonomy" id="930129"/>
    <lineage>
        <taxon>Bacteria</taxon>
        <taxon>Bacillati</taxon>
        <taxon>Bacillota</taxon>
        <taxon>Bacilli</taxon>
        <taxon>Bacillales</taxon>
        <taxon>Bacillaceae</taxon>
        <taxon>Alteribacillus</taxon>
    </lineage>
</organism>
<dbReference type="Proteomes" id="UP000199017">
    <property type="component" value="Unassembled WGS sequence"/>
</dbReference>
<dbReference type="PANTHER" id="PTHR30047">
    <property type="entry name" value="HIGH-AFFINITY CHOLINE TRANSPORT PROTEIN-RELATED"/>
    <property type="match status" value="1"/>
</dbReference>
<proteinExistence type="inferred from homology"/>
<protein>
    <submittedName>
        <fullName evidence="9">Choline/glycine/proline betaine transport protein/glycine betaine transporter</fullName>
    </submittedName>
</protein>
<feature type="transmembrane region" description="Helical" evidence="8">
    <location>
        <begin position="7"/>
        <end position="25"/>
    </location>
</feature>
<keyword evidence="3" id="KW-0813">Transport</keyword>
<dbReference type="OrthoDB" id="9775735at2"/>
<feature type="transmembrane region" description="Helical" evidence="8">
    <location>
        <begin position="133"/>
        <end position="156"/>
    </location>
</feature>
<accession>A0A1G8EDI0</accession>
<dbReference type="RefSeq" id="WP_091581214.1">
    <property type="nucleotide sequence ID" value="NZ_FNDU01000002.1"/>
</dbReference>
<reference evidence="9 10" key="1">
    <citation type="submission" date="2016-10" db="EMBL/GenBank/DDBJ databases">
        <authorList>
            <person name="de Groot N.N."/>
        </authorList>
    </citation>
    <scope>NUCLEOTIDE SEQUENCE [LARGE SCALE GENOMIC DNA]</scope>
    <source>
        <strain evidence="10">P4B,CCM 7963,CECT 7998,DSM 25260,IBRC-M 10614,KCTC 13821</strain>
    </source>
</reference>
<keyword evidence="4" id="KW-1003">Cell membrane</keyword>
<evidence type="ECO:0000256" key="6">
    <source>
        <dbReference type="ARBA" id="ARBA00022989"/>
    </source>
</evidence>
<dbReference type="InterPro" id="IPR000060">
    <property type="entry name" value="BCCT_transptr"/>
</dbReference>
<evidence type="ECO:0000256" key="2">
    <source>
        <dbReference type="ARBA" id="ARBA00005658"/>
    </source>
</evidence>
<keyword evidence="5 8" id="KW-0812">Transmembrane</keyword>
<dbReference type="GO" id="GO:0005886">
    <property type="term" value="C:plasma membrane"/>
    <property type="evidence" value="ECO:0007669"/>
    <property type="project" value="UniProtKB-SubCell"/>
</dbReference>
<keyword evidence="7 8" id="KW-0472">Membrane</keyword>
<comment type="subcellular location">
    <subcellularLocation>
        <location evidence="1">Cell membrane</location>
        <topology evidence="1">Multi-pass membrane protein</topology>
    </subcellularLocation>
</comment>
<dbReference type="PANTHER" id="PTHR30047:SF7">
    <property type="entry name" value="HIGH-AFFINITY CHOLINE TRANSPORT PROTEIN"/>
    <property type="match status" value="1"/>
</dbReference>
<evidence type="ECO:0000256" key="7">
    <source>
        <dbReference type="ARBA" id="ARBA00023136"/>
    </source>
</evidence>
<evidence type="ECO:0000256" key="3">
    <source>
        <dbReference type="ARBA" id="ARBA00022448"/>
    </source>
</evidence>
<evidence type="ECO:0000256" key="1">
    <source>
        <dbReference type="ARBA" id="ARBA00004651"/>
    </source>
</evidence>
<evidence type="ECO:0000313" key="10">
    <source>
        <dbReference type="Proteomes" id="UP000199017"/>
    </source>
</evidence>
<keyword evidence="6 8" id="KW-1133">Transmembrane helix</keyword>
<gene>
    <name evidence="9" type="ORF">SAMN05216352_102177</name>
</gene>
<evidence type="ECO:0000256" key="5">
    <source>
        <dbReference type="ARBA" id="ARBA00022692"/>
    </source>
</evidence>
<evidence type="ECO:0000313" key="9">
    <source>
        <dbReference type="EMBL" id="SDH67921.1"/>
    </source>
</evidence>
<feature type="transmembrane region" description="Helical" evidence="8">
    <location>
        <begin position="45"/>
        <end position="64"/>
    </location>
</feature>
<sequence>MLKKNAVFITSMTSTLLFIILGVFFNDFVNESFSYIVSGIVSYFGWVFILGGFLFLVVCFYLAFSKHGGIRLGDDADKPEFSTLSWIAMLFSAGIGVGLVFWGVAEPVSHYQNPPFGEGLTAESADAAIQYSFFHWGLGAWAIYGIVALCLAYFLYRKKLPLLPSSILYPIIGDRIYGPLGKSIDSYAVFMVALEQLLF</sequence>